<evidence type="ECO:0000256" key="2">
    <source>
        <dbReference type="ARBA" id="ARBA00023015"/>
    </source>
</evidence>
<keyword evidence="3" id="KW-0238">DNA-binding</keyword>
<keyword evidence="4" id="KW-0804">Transcription</keyword>
<dbReference type="PANTHER" id="PTHR31429:SF106">
    <property type="entry name" value="WRKY TRANSCRIPTION FACTOR 31-RELATED"/>
    <property type="match status" value="1"/>
</dbReference>
<feature type="region of interest" description="Disordered" evidence="6">
    <location>
        <begin position="36"/>
        <end position="57"/>
    </location>
</feature>
<keyword evidence="5" id="KW-0539">Nucleus</keyword>
<dbReference type="AlphaFoldDB" id="A0A9Q1KHH1"/>
<sequence>MEIEILEENPRIFPMEHEENQKHVLKEMDFFQGSTCSKEVHTKHDDGDGDDEQIEKSTIEDEVPWKASEDNNNQITEDKIVKDDKMTQKHEMSQVLNLRQATINTNGDNQEELNPNFLDHDNYSNDEHLNESGARDDHSSNMAHKKAILLAAKKSISSNNTNMARVGMGASMSKAKQSHEVTMRQARVSVRARSEASMISDGCQWRKYGQKMAKGNPCPRAYYRCTIGTSCPVRKQVQRCAEDRSILITTYEGQHNHPLPTAAITMAATTSAAASMLTTGSMSNQVDGSMNPPVFSQTATLPGLPSLATISASAPFPTITLDLTRPQPQGNPNNNGLGLVSPLQQIFTGPNKENGNSNLPYLGEPVSVARAALAADPTLAAALATAISSMISNNKGTVSM</sequence>
<dbReference type="GO" id="GO:0043565">
    <property type="term" value="F:sequence-specific DNA binding"/>
    <property type="evidence" value="ECO:0007669"/>
    <property type="project" value="InterPro"/>
</dbReference>
<keyword evidence="2" id="KW-0805">Transcription regulation</keyword>
<dbReference type="GO" id="GO:0003700">
    <property type="term" value="F:DNA-binding transcription factor activity"/>
    <property type="evidence" value="ECO:0007669"/>
    <property type="project" value="InterPro"/>
</dbReference>
<evidence type="ECO:0000256" key="5">
    <source>
        <dbReference type="ARBA" id="ARBA00023242"/>
    </source>
</evidence>
<dbReference type="EMBL" id="JAKOGI010000131">
    <property type="protein sequence ID" value="KAJ8442959.1"/>
    <property type="molecule type" value="Genomic_DNA"/>
</dbReference>
<protein>
    <recommendedName>
        <fullName evidence="7">WRKY domain-containing protein</fullName>
    </recommendedName>
</protein>
<feature type="domain" description="WRKY" evidence="7">
    <location>
        <begin position="194"/>
        <end position="260"/>
    </location>
</feature>
<evidence type="ECO:0000256" key="4">
    <source>
        <dbReference type="ARBA" id="ARBA00023163"/>
    </source>
</evidence>
<evidence type="ECO:0000259" key="7">
    <source>
        <dbReference type="PROSITE" id="PS50811"/>
    </source>
</evidence>
<comment type="subcellular location">
    <subcellularLocation>
        <location evidence="1">Nucleus</location>
    </subcellularLocation>
</comment>
<gene>
    <name evidence="8" type="ORF">Cgig2_019532</name>
</gene>
<dbReference type="OrthoDB" id="2020995at2759"/>
<dbReference type="SMART" id="SM00774">
    <property type="entry name" value="WRKY"/>
    <property type="match status" value="1"/>
</dbReference>
<evidence type="ECO:0000256" key="3">
    <source>
        <dbReference type="ARBA" id="ARBA00023125"/>
    </source>
</evidence>
<keyword evidence="9" id="KW-1185">Reference proteome</keyword>
<evidence type="ECO:0000256" key="6">
    <source>
        <dbReference type="SAM" id="MobiDB-lite"/>
    </source>
</evidence>
<dbReference type="FunFam" id="2.20.25.80:FF:000002">
    <property type="entry name" value="probable WRKY transcription factor 31"/>
    <property type="match status" value="1"/>
</dbReference>
<comment type="caution">
    <text evidence="8">The sequence shown here is derived from an EMBL/GenBank/DDBJ whole genome shotgun (WGS) entry which is preliminary data.</text>
</comment>
<accession>A0A9Q1KHH1</accession>
<feature type="compositionally biased region" description="Basic and acidic residues" evidence="6">
    <location>
        <begin position="118"/>
        <end position="139"/>
    </location>
</feature>
<feature type="region of interest" description="Disordered" evidence="6">
    <location>
        <begin position="106"/>
        <end position="139"/>
    </location>
</feature>
<organism evidence="8 9">
    <name type="scientific">Carnegiea gigantea</name>
    <dbReference type="NCBI Taxonomy" id="171969"/>
    <lineage>
        <taxon>Eukaryota</taxon>
        <taxon>Viridiplantae</taxon>
        <taxon>Streptophyta</taxon>
        <taxon>Embryophyta</taxon>
        <taxon>Tracheophyta</taxon>
        <taxon>Spermatophyta</taxon>
        <taxon>Magnoliopsida</taxon>
        <taxon>eudicotyledons</taxon>
        <taxon>Gunneridae</taxon>
        <taxon>Pentapetalae</taxon>
        <taxon>Caryophyllales</taxon>
        <taxon>Cactineae</taxon>
        <taxon>Cactaceae</taxon>
        <taxon>Cactoideae</taxon>
        <taxon>Echinocereeae</taxon>
        <taxon>Carnegiea</taxon>
    </lineage>
</organism>
<evidence type="ECO:0000256" key="1">
    <source>
        <dbReference type="ARBA" id="ARBA00004123"/>
    </source>
</evidence>
<dbReference type="PANTHER" id="PTHR31429">
    <property type="entry name" value="WRKY TRANSCRIPTION FACTOR 36-RELATED"/>
    <property type="match status" value="1"/>
</dbReference>
<dbReference type="PROSITE" id="PS50811">
    <property type="entry name" value="WRKY"/>
    <property type="match status" value="1"/>
</dbReference>
<dbReference type="InterPro" id="IPR036576">
    <property type="entry name" value="WRKY_dom_sf"/>
</dbReference>
<dbReference type="Pfam" id="PF03106">
    <property type="entry name" value="WRKY"/>
    <property type="match status" value="1"/>
</dbReference>
<name>A0A9Q1KHH1_9CARY</name>
<evidence type="ECO:0000313" key="8">
    <source>
        <dbReference type="EMBL" id="KAJ8442959.1"/>
    </source>
</evidence>
<dbReference type="Gene3D" id="2.20.25.80">
    <property type="entry name" value="WRKY domain"/>
    <property type="match status" value="1"/>
</dbReference>
<dbReference type="InterPro" id="IPR044810">
    <property type="entry name" value="WRKY_plant"/>
</dbReference>
<reference evidence="8" key="1">
    <citation type="submission" date="2022-04" db="EMBL/GenBank/DDBJ databases">
        <title>Carnegiea gigantea Genome sequencing and assembly v2.</title>
        <authorList>
            <person name="Copetti D."/>
            <person name="Sanderson M.J."/>
            <person name="Burquez A."/>
            <person name="Wojciechowski M.F."/>
        </authorList>
    </citation>
    <scope>NUCLEOTIDE SEQUENCE</scope>
    <source>
        <strain evidence="8">SGP5-SGP5p</strain>
        <tissue evidence="8">Aerial part</tissue>
    </source>
</reference>
<proteinExistence type="predicted"/>
<dbReference type="SUPFAM" id="SSF118290">
    <property type="entry name" value="WRKY DNA-binding domain"/>
    <property type="match status" value="1"/>
</dbReference>
<dbReference type="InterPro" id="IPR003657">
    <property type="entry name" value="WRKY_dom"/>
</dbReference>
<dbReference type="Proteomes" id="UP001153076">
    <property type="component" value="Unassembled WGS sequence"/>
</dbReference>
<evidence type="ECO:0000313" key="9">
    <source>
        <dbReference type="Proteomes" id="UP001153076"/>
    </source>
</evidence>
<dbReference type="GO" id="GO:0005634">
    <property type="term" value="C:nucleus"/>
    <property type="evidence" value="ECO:0007669"/>
    <property type="project" value="UniProtKB-SubCell"/>
</dbReference>